<name>A0ACC2NUG7_9HYME</name>
<comment type="caution">
    <text evidence="1">The sequence shown here is derived from an EMBL/GenBank/DDBJ whole genome shotgun (WGS) entry which is preliminary data.</text>
</comment>
<dbReference type="Proteomes" id="UP001239111">
    <property type="component" value="Chromosome 2"/>
</dbReference>
<proteinExistence type="predicted"/>
<accession>A0ACC2NUG7</accession>
<protein>
    <submittedName>
        <fullName evidence="1">Uncharacterized protein</fullName>
    </submittedName>
</protein>
<keyword evidence="2" id="KW-1185">Reference proteome</keyword>
<dbReference type="EMBL" id="CM056742">
    <property type="protein sequence ID" value="KAJ8674843.1"/>
    <property type="molecule type" value="Genomic_DNA"/>
</dbReference>
<evidence type="ECO:0000313" key="1">
    <source>
        <dbReference type="EMBL" id="KAJ8674843.1"/>
    </source>
</evidence>
<evidence type="ECO:0000313" key="2">
    <source>
        <dbReference type="Proteomes" id="UP001239111"/>
    </source>
</evidence>
<sequence>MASDNEASCVSDPNFAIICSFLERFGKSCGLDVLDIGKLQSMIDNSHEVSPELMDLHIKLLRKARKSVYPDRWEKAIIKFCHSYSNQDGWELERIGYKKTRVAIKLRLLKALLDVQFDANHKFKNEINKLSASELRSEPLGRDKSGLVYWCQADEECNIRVYREDLDEENWELVAKSREEVVSLINELTDGKVGAIPVSEDSNSLEASEKPTIDTGQNGITQESPEKDDSQEDCLDEKSCIEANVKQDLNQNDGSKEDPNSDNDQEEEDDEESDAEDSDEAEIDESKESVSVIGKTVIKQPQESTAKTKSELPEESPSKEENTSKPDGQAEEISEPKRETSIHAKNGVSDGSSQEPKSIETPVITSSPLKLVNIAELTQSPARKSDLFGKMSKLPVKPIDQLAANLAQFQSEKLQKPSSSKLDKIAQNLARGQANMLSVISNGEDDLRVQEQKSHRGVNLSTPSRGRDSGANDLSPSKEIAKPVDFSGMDLSSKKGAKDQTASPADYRLQGSYQQYQEMDLRTKKNPSIPHPNLSSYDPAYDARTAVLRNHTIADLSKRPSPYDAMHNSSSGYQSSRLPNYAVLPDPSKLAALRMSSSGSKRPLDSESHHSLDSVLKRVRVNALSTRPLADPAKMQHQRHGWPRNEVGQAIEEPVMMVQGEGSGSDCETNNPIFGDVIEEPVMFFHGEGSGAECDTGNPIDDTSPAGTKEEVDDKKEGDPCTSDLKSPKQKFKLGVQVFSAVPSPNTIKKSSRWDVGGPLAKSDTPEETEAMSVSPPKFFFGPNCVSYGTTKAKEDPDTSQELLDESVNEEKLLNSENLSDTTNKKICEELASAHIEENDNFLALEDFEKNDTSCELNNSHSAQSLTATQELTSTSDFNTSETAPNEIPTANLGSDENENNLGSPDNCFSQTRTDESCENIADLENNDNVELAKQERLQRELDEPLVNPGSMCTNREVTPANSEFHKEESDSPYENERLDLVENSDQVDFMVSNEGPMKPDHDLAENLVDAFKSQNEFAKSESEPLLENPEGDDPIDSSGQLDDAKECDVSVDQSTPNEEFVRQNQKHSDDELLDRSLNQETEPIESGQAEISCPKVSEGTEESFNDSSLMFEESLVPEELSSIREQTFLSNDKSELDDDVLRSDSKVVDDQCDRTLNSADKHDEHDGDFEDSHKNKSPYSPCDGGRTVNESVNVEEDISFDSTLDKSKLEEVSSTDFDRKMEVESDSPKLNLITDENLLPASLSEQDSVMSACQDDVKFKEPITLGSVDEDIAAELEDTVKMEETFSIENTSRLYLSPKLSTTASDKLLDRSQQNMADVSMNPDSSNVKELPTLNRHMMSLIDISKNDFEPSFEQNDLDLDKKIDENASEVSSLIVECASVQDDIESLPPDSTDPVLTDDKFDAGEPGLDSPRDVSIEGNLFDDALSEAGSKDTPFDEGLVQEKNLLEETESISADVGGPPKSFREDSSTNQVSSGEHRETVTKSDTSVCKQIEDEELIKKDDVADSGAKEEVVGITQKYSGSEKSEEQAVESSIRAISAYKSLVPNYDSDSCGTGENDEVSGDKNIENSDSYPLDEMTIKKDEESACNNEIYPLVPITRQYQAVDPVIELEKSASADSVEQEQTDLSNEKDDQHHTISEMNELATAAVSARSENIDETGLSLKSLKLQKLEISDMGNARDEQLNSDADVSFGSDLVNDLKSAPSLSNHGNDKLVNNYEFIKSHDTDLIVQQSSTDELLQRDPLSKVPVLEERLDQNNDQEKSRYSHRRDSLDRDISDDNAITQKSKKRREEIDEFSAQQETSEISSKTDALSPQELVSAEPKVSEEDSKVLPSEEESLVESVPSQCLELSVRDDAAEFEREDSCQETLDDSKVGEKPSTELENVDSENIGVVENLPSKILIPEKEIPDNSLVDTAKPNENMSTGEEESDKKNSRHVSEDSTVEVSMDEAKTDVQDDVGIENKSAEHSKDTSELMDSETPKDESQVALVASKDPILEQTSEETQGPTDLPTSDMVAPEEPMATTVSIDEPEPSLTEETSAEAPVQSGPMDTGDASSVEVIATTQSGMQVDETPKLTEEVMQTSETPQPEVVAQVEPMQDLEPQQLEVESTEQPMQELEPQQLKVKSTEQPMQVASSQEDSSNASVASKAADETVPREAILEHQVDEAQSDDSMGCDNGESMFDAPPAEEVDPLADPEPEKVSKQQQSKPSGIRVKAVSELLGAGSLGWKMDSPASSPAAHRQEHRTPAPVPISTRTTRQSRKRRNSAHDSHSEDVAAASATNFEDEDATAGKRIKLRGKRQPDVELRKSIEKNRKISASSEDDVPRRTITTITLDDNSQGEEPSSEATDVVQQQQQLEQEGQTEGDDTPAKKGRGRPRGRKRKVGRPGRPKKILDQSKDEATDDVADESTECTDLATNEKAETEQSSSSPVKEPAPKKKPRKKRNTMLGLEIPPDIENINNETPVRASRRIAQIRIQKEADKSRIEDEIQLEGKGKKHKKDKVGKQNKMQAQVPSAPTPEKKRRKKQKQESEDDAQMMKFDESNPWVSSSGSSTENEHEEEEEEDLSDGEHLVFKSDHEFSCDSDIEKDEQASAPIRRARTAQKSKSDEEGDDDAVDEYACQKCTKSDHPEWILLCDNCDKGWHCSCLRPALMLIPEGDWYCPPCQHASLVVKLQESLKTLDILTKKHENELLKKKRLAFVGISLENVLPKEEQGRSRKISRGSSQGDDDDSSAESNSESSSGSSSSEESEPVYQLRERRCANTYKFNEYDEMINAAIGVEVESVKGAGNQGRGKDISTIVNAEKEEKAHDDDAYSDEDFKGSSSEEEDPDEQISSSADSEFGGRRRGRRDSKPIRRSTRNRQTRYDEDFINDNSDDSDRPKKKKSRGSWRDDSESEESDNSWRQTKKSRRTTSTSKRFATKAKPSKKKKKRKRIITNDSDDDDEEPQSKYDKAPQEASQDPGSEDANVEDGTDTRNQEISASNTDVEVKQDTGDLEESIPANRVNKHQESSETTDVAPSEYVAAPVVEEIGKKKKEPKQKKIRRKVIYGRIRDEDEIAKEEMTLGRRTRGRKISYLDAMPSDSDEELKKALKKTEETEEEFVVNETEDLDDQVEKDSDSGDMYKPNQLTPRAKNKSPKPLRGKKSPGVKRKSVADDGTPKQRKKPGPKPGGMKKQNLDNSSEDLSTTIDSSILNESDVLSEMQVDDPVQDVINSNVTGEGSLEGLGPSELEGLDEEQFEQMMMEDEEYARQKALEILAAERQENMEGTDMDVPKKKKRGRRSKAEILAEEMRREAMGLPPEPFPPSLGVVPPQPQTELPVQVQPPPQPQLQSNEMVTSPAPVPTMPMMEPCDQPRMLEAPMIPMMSPQMSEYEMMEGQPPQAMFNPDGTPMKPKRRGRGKGKKTLAMEAAKAAEAAAKAAAESGILPPGDVNPDELQQPPGSVLPTPGSSTSGSAPSTPPAIATSQGPPSSQASNPQTMYPSMPPQSQQPPHSSVITRMLQSQPVPNSPQTFTQAAAAMGQKYFGGPNMPGQMMSSPRPGFDMQNRGRIPSPYRQQGQPMPPHFGGARPNAPPPGMRLRVPGPQLYHTPHHPMDPSPSGGGPISIGPRGAPGPGAGAAGPGDRSSPLGPMIPPSAGSPLGASGVAGSKPSPGAPTPPPPPPYVQRRFESQMSPRHPMSPFGAQQQQQQQGPSPSVVMNHSMGSQQPGGVGRPPGNFSPYHPPPGPNYMYGAYPPPPPMSTADDAAPYSRSPYSTVPDQQQQQRQHHYPPPHDPGQPPPQQQPPPRQQGPQTQQHPGQAHPHPHALPQQLPHPNPGGKYDEEGSGEFGGLVSYFSSQREDDLES</sequence>
<organism evidence="1 2">
    <name type="scientific">Eretmocerus hayati</name>
    <dbReference type="NCBI Taxonomy" id="131215"/>
    <lineage>
        <taxon>Eukaryota</taxon>
        <taxon>Metazoa</taxon>
        <taxon>Ecdysozoa</taxon>
        <taxon>Arthropoda</taxon>
        <taxon>Hexapoda</taxon>
        <taxon>Insecta</taxon>
        <taxon>Pterygota</taxon>
        <taxon>Neoptera</taxon>
        <taxon>Endopterygota</taxon>
        <taxon>Hymenoptera</taxon>
        <taxon>Apocrita</taxon>
        <taxon>Proctotrupomorpha</taxon>
        <taxon>Chalcidoidea</taxon>
        <taxon>Aphelinidae</taxon>
        <taxon>Aphelininae</taxon>
        <taxon>Eretmocerus</taxon>
    </lineage>
</organism>
<gene>
    <name evidence="1" type="ORF">QAD02_010629</name>
</gene>
<reference evidence="1" key="1">
    <citation type="submission" date="2023-04" db="EMBL/GenBank/DDBJ databases">
        <title>A chromosome-level genome assembly of the parasitoid wasp Eretmocerus hayati.</title>
        <authorList>
            <person name="Zhong Y."/>
            <person name="Liu S."/>
            <person name="Liu Y."/>
        </authorList>
    </citation>
    <scope>NUCLEOTIDE SEQUENCE</scope>
    <source>
        <strain evidence="1">ZJU_SS_LIU_2023</strain>
    </source>
</reference>